<feature type="transmembrane region" description="Helical" evidence="6">
    <location>
        <begin position="623"/>
        <end position="642"/>
    </location>
</feature>
<dbReference type="InterPro" id="IPR023299">
    <property type="entry name" value="ATPase_P-typ_cyto_dom_N"/>
</dbReference>
<feature type="transmembrane region" description="Helical" evidence="6">
    <location>
        <begin position="40"/>
        <end position="58"/>
    </location>
</feature>
<feature type="transmembrane region" description="Helical" evidence="6">
    <location>
        <begin position="662"/>
        <end position="682"/>
    </location>
</feature>
<dbReference type="Gene3D" id="3.40.1110.10">
    <property type="entry name" value="Calcium-transporting ATPase, cytoplasmic domain N"/>
    <property type="match status" value="1"/>
</dbReference>
<gene>
    <name evidence="8" type="ORF">KHY36_06225</name>
</gene>
<dbReference type="PRINTS" id="PR00120">
    <property type="entry name" value="HATPASE"/>
</dbReference>
<dbReference type="SUPFAM" id="SSF81653">
    <property type="entry name" value="Calcium ATPase, transduction domain A"/>
    <property type="match status" value="1"/>
</dbReference>
<feature type="transmembrane region" description="Helical" evidence="6">
    <location>
        <begin position="745"/>
        <end position="767"/>
    </location>
</feature>
<evidence type="ECO:0000256" key="5">
    <source>
        <dbReference type="ARBA" id="ARBA00023136"/>
    </source>
</evidence>
<dbReference type="SFLD" id="SFLDS00003">
    <property type="entry name" value="Haloacid_Dehalogenase"/>
    <property type="match status" value="1"/>
</dbReference>
<feature type="domain" description="P-type ATPase A" evidence="7">
    <location>
        <begin position="96"/>
        <end position="192"/>
    </location>
</feature>
<dbReference type="InterPro" id="IPR036412">
    <property type="entry name" value="HAD-like_sf"/>
</dbReference>
<proteinExistence type="predicted"/>
<evidence type="ECO:0000313" key="9">
    <source>
        <dbReference type="Proteomes" id="UP000759273"/>
    </source>
</evidence>
<feature type="transmembrane region" description="Helical" evidence="6">
    <location>
        <begin position="64"/>
        <end position="82"/>
    </location>
</feature>
<dbReference type="GO" id="GO:0005524">
    <property type="term" value="F:ATP binding"/>
    <property type="evidence" value="ECO:0007669"/>
    <property type="project" value="InterPro"/>
</dbReference>
<dbReference type="GO" id="GO:0016020">
    <property type="term" value="C:membrane"/>
    <property type="evidence" value="ECO:0007669"/>
    <property type="project" value="UniProtKB-SubCell"/>
</dbReference>
<dbReference type="InterPro" id="IPR059000">
    <property type="entry name" value="ATPase_P-type_domA"/>
</dbReference>
<evidence type="ECO:0000313" key="8">
    <source>
        <dbReference type="EMBL" id="MBS5332113.1"/>
    </source>
</evidence>
<keyword evidence="5 6" id="KW-0472">Membrane</keyword>
<feature type="transmembrane region" description="Helical" evidence="6">
    <location>
        <begin position="688"/>
        <end position="710"/>
    </location>
</feature>
<keyword evidence="3" id="KW-1278">Translocase</keyword>
<dbReference type="SFLD" id="SFLDG00002">
    <property type="entry name" value="C1.7:_P-type_atpase_like"/>
    <property type="match status" value="1"/>
</dbReference>
<dbReference type="EMBL" id="JAGZGG010000011">
    <property type="protein sequence ID" value="MBS5332113.1"/>
    <property type="molecule type" value="Genomic_DNA"/>
</dbReference>
<dbReference type="PRINTS" id="PR00119">
    <property type="entry name" value="CATATPASE"/>
</dbReference>
<dbReference type="Gene3D" id="2.70.150.10">
    <property type="entry name" value="Calcium-transporting ATPase, cytoplasmic transduction domain A"/>
    <property type="match status" value="1"/>
</dbReference>
<name>A0A943DGI9_9FIRM</name>
<organism evidence="8 9">
    <name type="scientific">Subdoligranulum variabile</name>
    <dbReference type="NCBI Taxonomy" id="214851"/>
    <lineage>
        <taxon>Bacteria</taxon>
        <taxon>Bacillati</taxon>
        <taxon>Bacillota</taxon>
        <taxon>Clostridia</taxon>
        <taxon>Eubacteriales</taxon>
        <taxon>Oscillospiraceae</taxon>
        <taxon>Subdoligranulum</taxon>
    </lineage>
</organism>
<dbReference type="PANTHER" id="PTHR42861">
    <property type="entry name" value="CALCIUM-TRANSPORTING ATPASE"/>
    <property type="match status" value="1"/>
</dbReference>
<dbReference type="InterPro" id="IPR018303">
    <property type="entry name" value="ATPase_P-typ_P_site"/>
</dbReference>
<evidence type="ECO:0000256" key="4">
    <source>
        <dbReference type="ARBA" id="ARBA00022989"/>
    </source>
</evidence>
<dbReference type="SUPFAM" id="SSF81665">
    <property type="entry name" value="Calcium ATPase, transmembrane domain M"/>
    <property type="match status" value="1"/>
</dbReference>
<feature type="transmembrane region" description="Helical" evidence="6">
    <location>
        <begin position="717"/>
        <end position="739"/>
    </location>
</feature>
<sequence>MPSITGLTAAEVNARRAAGQTNTPPKSQTKTTGEIVRDNICTYFNLVFLVLAVMLALVRSWLNMGFLGIVFCNTLIGIVQQLRAKRTIDKLTLVSAQKIRCLRDGRWCEVLSDDLVQDDVVEFGAGDQIVADAVVLDGSAQANESLITGEARAVPKECGAELKSGSFLMAGRCVARLTRVGAESYASRLTAEAQANGHKVARGEMMRSLDKLIKFIGIALVPIGAVLIWKQHWVLELPMQDTVDATVAALIGMIPEGLYLLTSVALAVSMMRLARRKVLTRDMNCIETLARVDTLCVDKTGTITESAMQADDPLPLTENAPLDAILASFYAGEQPDNDTGRALAARFGQGGTGWFARCSVPFNTAYKYSAKDFGAQGCYVVGAPDVLAGVRAGEFADKLAPLLAQGRRVLLLAKYNAALPDPPAALDPAQLEFLALLPLQNRIRENAPKTFRYFAKQGVAVKVISGDDPQAVSHVAANAGIAGAERWVDAATLRSEQALAEAAEKCTVFGRVTPEQKRQLVHALQAKGHTVAMTGDGVNDVLALKDADCGIAMASGAQAASQVAQLVLLDSDFAALPSVVGEGRRVINNIQRSASLFLVKNIFSFLLSIVALALPLAYPFQPLQLSLVTFATIGAPAFFLALEPNHELVRGKFMRNVLRAALPGGLTDFLLVFCTQGFGYAFDIPTDMVGTICTFVILCVGLQILWGVCIPFTPLHWIIWGGMTVMGVAGAFLLAPWLPLVRLDLGGILVLVVLLALSAPTLAGLTFMGERLNGMVNDARNKIGRRKV</sequence>
<accession>A0A943DGI9</accession>
<dbReference type="InterPro" id="IPR008250">
    <property type="entry name" value="ATPase_P-typ_transduc_dom_A_sf"/>
</dbReference>
<dbReference type="Gene3D" id="3.40.50.1000">
    <property type="entry name" value="HAD superfamily/HAD-like"/>
    <property type="match status" value="1"/>
</dbReference>
<dbReference type="NCBIfam" id="TIGR01494">
    <property type="entry name" value="ATPase_P-type"/>
    <property type="match status" value="2"/>
</dbReference>
<dbReference type="PROSITE" id="PS00154">
    <property type="entry name" value="ATPASE_E1_E2"/>
    <property type="match status" value="1"/>
</dbReference>
<feature type="transmembrane region" description="Helical" evidence="6">
    <location>
        <begin position="594"/>
        <end position="617"/>
    </location>
</feature>
<evidence type="ECO:0000256" key="1">
    <source>
        <dbReference type="ARBA" id="ARBA00004141"/>
    </source>
</evidence>
<dbReference type="SUPFAM" id="SSF56784">
    <property type="entry name" value="HAD-like"/>
    <property type="match status" value="1"/>
</dbReference>
<dbReference type="SFLD" id="SFLDF00027">
    <property type="entry name" value="p-type_atpase"/>
    <property type="match status" value="1"/>
</dbReference>
<dbReference type="InterPro" id="IPR044492">
    <property type="entry name" value="P_typ_ATPase_HD_dom"/>
</dbReference>
<evidence type="ECO:0000259" key="7">
    <source>
        <dbReference type="Pfam" id="PF00122"/>
    </source>
</evidence>
<dbReference type="InterPro" id="IPR001757">
    <property type="entry name" value="P_typ_ATPase"/>
</dbReference>
<evidence type="ECO:0000256" key="2">
    <source>
        <dbReference type="ARBA" id="ARBA00022692"/>
    </source>
</evidence>
<dbReference type="Pfam" id="PF00702">
    <property type="entry name" value="Hydrolase"/>
    <property type="match status" value="1"/>
</dbReference>
<comment type="subcellular location">
    <subcellularLocation>
        <location evidence="1">Membrane</location>
        <topology evidence="1">Multi-pass membrane protein</topology>
    </subcellularLocation>
</comment>
<evidence type="ECO:0000256" key="3">
    <source>
        <dbReference type="ARBA" id="ARBA00022967"/>
    </source>
</evidence>
<comment type="caution">
    <text evidence="8">The sequence shown here is derived from an EMBL/GenBank/DDBJ whole genome shotgun (WGS) entry which is preliminary data.</text>
</comment>
<evidence type="ECO:0000256" key="6">
    <source>
        <dbReference type="SAM" id="Phobius"/>
    </source>
</evidence>
<keyword evidence="2 6" id="KW-0812">Transmembrane</keyword>
<dbReference type="InterPro" id="IPR023214">
    <property type="entry name" value="HAD_sf"/>
</dbReference>
<protein>
    <submittedName>
        <fullName evidence="8">HAD-IC family P-type ATPase</fullName>
    </submittedName>
</protein>
<dbReference type="Gene3D" id="1.20.1110.10">
    <property type="entry name" value="Calcium-transporting ATPase, transmembrane domain"/>
    <property type="match status" value="1"/>
</dbReference>
<dbReference type="Pfam" id="PF00122">
    <property type="entry name" value="E1-E2_ATPase"/>
    <property type="match status" value="1"/>
</dbReference>
<dbReference type="Proteomes" id="UP000759273">
    <property type="component" value="Unassembled WGS sequence"/>
</dbReference>
<dbReference type="AlphaFoldDB" id="A0A943DGI9"/>
<keyword evidence="4 6" id="KW-1133">Transmembrane helix</keyword>
<feature type="transmembrane region" description="Helical" evidence="6">
    <location>
        <begin position="249"/>
        <end position="271"/>
    </location>
</feature>
<reference evidence="8" key="1">
    <citation type="submission" date="2021-02" db="EMBL/GenBank/DDBJ databases">
        <title>Infant gut strain persistence is associated with maternal origin, phylogeny, and functional potential including surface adhesion and iron acquisition.</title>
        <authorList>
            <person name="Lou Y.C."/>
        </authorList>
    </citation>
    <scope>NUCLEOTIDE SEQUENCE</scope>
    <source>
        <strain evidence="8">L3_101_000M1_dasL3_101_000M1_concoct_87</strain>
    </source>
</reference>
<dbReference type="GO" id="GO:0016887">
    <property type="term" value="F:ATP hydrolysis activity"/>
    <property type="evidence" value="ECO:0007669"/>
    <property type="project" value="InterPro"/>
</dbReference>
<dbReference type="InterPro" id="IPR023298">
    <property type="entry name" value="ATPase_P-typ_TM_dom_sf"/>
</dbReference>
<feature type="transmembrane region" description="Helical" evidence="6">
    <location>
        <begin position="212"/>
        <end position="229"/>
    </location>
</feature>